<comment type="similarity">
    <text evidence="2 7">Belongs to the DMRL synthase family.</text>
</comment>
<protein>
    <recommendedName>
        <fullName evidence="7">6,7-dimethyl-8-ribityllumazine synthase</fullName>
        <shortName evidence="7">DMRL synthase</shortName>
        <ecNumber evidence="7">2.5.1.78</ecNumber>
    </recommendedName>
</protein>
<keyword evidence="4 7" id="KW-0808">Transferase</keyword>
<dbReference type="Gene3D" id="3.40.50.960">
    <property type="entry name" value="Lumazine/riboflavin synthase"/>
    <property type="match status" value="1"/>
</dbReference>
<dbReference type="CDD" id="cd09209">
    <property type="entry name" value="Lumazine_synthase-I"/>
    <property type="match status" value="1"/>
</dbReference>
<dbReference type="Pfam" id="PF00885">
    <property type="entry name" value="DMRL_synthase"/>
    <property type="match status" value="1"/>
</dbReference>
<comment type="function">
    <text evidence="7">Catalyzes the formation of 6,7-dimethyl-8-ribityllumazine by condensation of 5-amino-6-(D-ribitylamino)uracil with 3,4-dihydroxy-2-butanone 4-phosphate. This is the penultimate step in the biosynthesis of riboflavin.</text>
</comment>
<evidence type="ECO:0000256" key="3">
    <source>
        <dbReference type="ARBA" id="ARBA00022619"/>
    </source>
</evidence>
<dbReference type="EMBL" id="HBHL01013239">
    <property type="protein sequence ID" value="CAD9719838.1"/>
    <property type="molecule type" value="Transcribed_RNA"/>
</dbReference>
<dbReference type="HAMAP" id="MF_00178">
    <property type="entry name" value="Lumazine_synth"/>
    <property type="match status" value="1"/>
</dbReference>
<reference evidence="9" key="1">
    <citation type="submission" date="2021-01" db="EMBL/GenBank/DDBJ databases">
        <authorList>
            <person name="Corre E."/>
            <person name="Pelletier E."/>
            <person name="Niang G."/>
            <person name="Scheremetjew M."/>
            <person name="Finn R."/>
            <person name="Kale V."/>
            <person name="Holt S."/>
            <person name="Cochrane G."/>
            <person name="Meng A."/>
            <person name="Brown T."/>
            <person name="Cohen L."/>
        </authorList>
    </citation>
    <scope>NUCLEOTIDE SEQUENCE</scope>
    <source>
        <strain evidence="9">CCMP1205</strain>
    </source>
</reference>
<dbReference type="PANTHER" id="PTHR21058">
    <property type="entry name" value="6,7-DIMETHYL-8-RIBITYLLUMAZINE SYNTHASE DMRL SYNTHASE LUMAZINE SYNTHASE"/>
    <property type="match status" value="1"/>
</dbReference>
<evidence type="ECO:0000256" key="6">
    <source>
        <dbReference type="ARBA" id="ARBA00063688"/>
    </source>
</evidence>
<dbReference type="GO" id="GO:0009349">
    <property type="term" value="C:riboflavin synthase complex"/>
    <property type="evidence" value="ECO:0007669"/>
    <property type="project" value="UniProtKB-UniRule"/>
</dbReference>
<evidence type="ECO:0000256" key="1">
    <source>
        <dbReference type="ARBA" id="ARBA00004917"/>
    </source>
</evidence>
<evidence type="ECO:0000256" key="8">
    <source>
        <dbReference type="SAM" id="MobiDB-lite"/>
    </source>
</evidence>
<evidence type="ECO:0000256" key="2">
    <source>
        <dbReference type="ARBA" id="ARBA00007424"/>
    </source>
</evidence>
<dbReference type="GO" id="GO:0000906">
    <property type="term" value="F:6,7-dimethyl-8-ribityllumazine synthase activity"/>
    <property type="evidence" value="ECO:0007669"/>
    <property type="project" value="UniProtKB-EC"/>
</dbReference>
<keyword evidence="3 7" id="KW-0686">Riboflavin biosynthesis</keyword>
<comment type="pathway">
    <text evidence="1 7">Cofactor biosynthesis; riboflavin biosynthesis; riboflavin from 2-hydroxy-3-oxobutyl phosphate and 5-amino-6-(D-ribitylamino)uracil: step 1/2.</text>
</comment>
<dbReference type="AlphaFoldDB" id="A0A7S2T5W9"/>
<dbReference type="InterPro" id="IPR002180">
    <property type="entry name" value="LS/RS"/>
</dbReference>
<dbReference type="SUPFAM" id="SSF52121">
    <property type="entry name" value="Lumazine synthase"/>
    <property type="match status" value="1"/>
</dbReference>
<proteinExistence type="inferred from homology"/>
<feature type="compositionally biased region" description="Low complexity" evidence="8">
    <location>
        <begin position="45"/>
        <end position="58"/>
    </location>
</feature>
<dbReference type="InterPro" id="IPR036467">
    <property type="entry name" value="LS/RS_sf"/>
</dbReference>
<comment type="subunit">
    <text evidence="6">Oligomer forming an icosahedral capsid.</text>
</comment>
<evidence type="ECO:0000313" key="9">
    <source>
        <dbReference type="EMBL" id="CAD9719838.1"/>
    </source>
</evidence>
<feature type="region of interest" description="Disordered" evidence="8">
    <location>
        <begin position="1"/>
        <end position="58"/>
    </location>
</feature>
<dbReference type="EC" id="2.5.1.78" evidence="7"/>
<feature type="compositionally biased region" description="Basic and acidic residues" evidence="8">
    <location>
        <begin position="31"/>
        <end position="44"/>
    </location>
</feature>
<dbReference type="PANTHER" id="PTHR21058:SF0">
    <property type="entry name" value="6,7-DIMETHYL-8-RIBITYLLUMAZINE SYNTHASE"/>
    <property type="match status" value="1"/>
</dbReference>
<sequence length="247" mass="25843">MVATSARGGARAVVRDVKTMASRRVVPTPSRRTDGSGGRRDRGRSMQQGSLSSSSTMVVEGRRRCVVGRAGGGGVVEHVGSLDGTGLKVGLVVARFNDLITRPLMDGAIDTFERYGVDTSDVEVVWVPGAFEIPLIAQQMAATSKYDVILCIGAVIRGATTHYDSVAGAATNGILNAGLNTCVPCIFGVLTTETMEQAFDRAGGKAGNKGSEAAVTAIETANLIRQLDLSPKPLFLNMDDSPNGEDN</sequence>
<organism evidence="9">
    <name type="scientific">Chloropicon primus</name>
    <dbReference type="NCBI Taxonomy" id="1764295"/>
    <lineage>
        <taxon>Eukaryota</taxon>
        <taxon>Viridiplantae</taxon>
        <taxon>Chlorophyta</taxon>
        <taxon>Chloropicophyceae</taxon>
        <taxon>Chloropicales</taxon>
        <taxon>Chloropicaceae</taxon>
        <taxon>Chloropicon</taxon>
    </lineage>
</organism>
<comment type="catalytic activity">
    <reaction evidence="5 7">
        <text>(2S)-2-hydroxy-3-oxobutyl phosphate + 5-amino-6-(D-ribitylamino)uracil = 6,7-dimethyl-8-(1-D-ribityl)lumazine + phosphate + 2 H2O + H(+)</text>
        <dbReference type="Rhea" id="RHEA:26152"/>
        <dbReference type="ChEBI" id="CHEBI:15377"/>
        <dbReference type="ChEBI" id="CHEBI:15378"/>
        <dbReference type="ChEBI" id="CHEBI:15934"/>
        <dbReference type="ChEBI" id="CHEBI:43474"/>
        <dbReference type="ChEBI" id="CHEBI:58201"/>
        <dbReference type="ChEBI" id="CHEBI:58830"/>
        <dbReference type="EC" id="2.5.1.78"/>
    </reaction>
</comment>
<gene>
    <name evidence="9" type="ORF">CPRI1469_LOCUS8704</name>
</gene>
<evidence type="ECO:0000256" key="5">
    <source>
        <dbReference type="ARBA" id="ARBA00048785"/>
    </source>
</evidence>
<evidence type="ECO:0000256" key="4">
    <source>
        <dbReference type="ARBA" id="ARBA00022679"/>
    </source>
</evidence>
<dbReference type="InterPro" id="IPR034964">
    <property type="entry name" value="LS"/>
</dbReference>
<evidence type="ECO:0000256" key="7">
    <source>
        <dbReference type="RuleBase" id="RU003795"/>
    </source>
</evidence>
<name>A0A7S2T5W9_9CHLO</name>
<dbReference type="UniPathway" id="UPA00275">
    <property type="reaction ID" value="UER00404"/>
</dbReference>
<dbReference type="FunFam" id="3.40.50.960:FF:000001">
    <property type="entry name" value="6,7-dimethyl-8-ribityllumazine synthase"/>
    <property type="match status" value="1"/>
</dbReference>
<dbReference type="GO" id="GO:0009231">
    <property type="term" value="P:riboflavin biosynthetic process"/>
    <property type="evidence" value="ECO:0007669"/>
    <property type="project" value="UniProtKB-UniPathway"/>
</dbReference>
<dbReference type="NCBIfam" id="TIGR00114">
    <property type="entry name" value="lumazine-synth"/>
    <property type="match status" value="1"/>
</dbReference>
<accession>A0A7S2T5W9</accession>